<feature type="transmembrane region" description="Helical" evidence="2">
    <location>
        <begin position="47"/>
        <end position="70"/>
    </location>
</feature>
<dbReference type="STRING" id="1449976.KALB_5188"/>
<gene>
    <name evidence="3" type="ORF">KALB_5188</name>
</gene>
<keyword evidence="2" id="KW-1133">Transmembrane helix</keyword>
<feature type="compositionally biased region" description="Basic and acidic residues" evidence="1">
    <location>
        <begin position="13"/>
        <end position="29"/>
    </location>
</feature>
<dbReference type="AlphaFoldDB" id="W5WCR6"/>
<sequence length="237" mass="23910">MRITSVSSGADSTTKERTSTRPWRGRDNTSKAPSRLSGSGRRHSVPYLLLGILLIVVCAAGGVLAGMLVANRESMLALARPVTVGQPLTVQDLTHVSMAPDSGLDTVPASAASTVVGHPLAFSVPAGSLLTRSVLGTRQVPPPGRAIAAVGLKPGQFPPDLSSGTTVAVLTTPGQSATAGTSTGQTGAWTAVVTAVASRGTDQITVLSLQLSDSDARALASAPTGQLSVLAIAEGDR</sequence>
<evidence type="ECO:0008006" key="5">
    <source>
        <dbReference type="Google" id="ProtNLM"/>
    </source>
</evidence>
<evidence type="ECO:0000256" key="2">
    <source>
        <dbReference type="SAM" id="Phobius"/>
    </source>
</evidence>
<feature type="region of interest" description="Disordered" evidence="1">
    <location>
        <begin position="1"/>
        <end position="40"/>
    </location>
</feature>
<keyword evidence="2" id="KW-0472">Membrane</keyword>
<keyword evidence="2" id="KW-0812">Transmembrane</keyword>
<accession>W5WCR6</accession>
<dbReference type="HOGENOM" id="CLU_078491_2_0_11"/>
<reference evidence="3 4" key="1">
    <citation type="journal article" date="2014" name="BMC Genomics">
        <title>Complete genome sequence of producer of the glycopeptide antibiotic Aculeximycin Kutzneria albida DSM 43870T, a representative of minor genus of Pseudonocardiaceae.</title>
        <authorList>
            <person name="Rebets Y."/>
            <person name="Tokovenko B."/>
            <person name="Lushchyk I."/>
            <person name="Ruckert C."/>
            <person name="Zaburannyi N."/>
            <person name="Bechthold A."/>
            <person name="Kalinowski J."/>
            <person name="Luzhetskyy A."/>
        </authorList>
    </citation>
    <scope>NUCLEOTIDE SEQUENCE [LARGE SCALE GENOMIC DNA]</scope>
    <source>
        <strain evidence="3">DSM 43870</strain>
    </source>
</reference>
<dbReference type="eggNOG" id="COG1261">
    <property type="taxonomic scope" value="Bacteria"/>
</dbReference>
<name>W5WCR6_9PSEU</name>
<evidence type="ECO:0000313" key="4">
    <source>
        <dbReference type="Proteomes" id="UP000019225"/>
    </source>
</evidence>
<feature type="compositionally biased region" description="Polar residues" evidence="1">
    <location>
        <begin position="1"/>
        <end position="12"/>
    </location>
</feature>
<protein>
    <recommendedName>
        <fullName evidence="5">SAF domain-containing protein</fullName>
    </recommendedName>
</protein>
<dbReference type="KEGG" id="kal:KALB_5188"/>
<dbReference type="EMBL" id="CP007155">
    <property type="protein sequence ID" value="AHH98550.1"/>
    <property type="molecule type" value="Genomic_DNA"/>
</dbReference>
<dbReference type="Proteomes" id="UP000019225">
    <property type="component" value="Chromosome"/>
</dbReference>
<evidence type="ECO:0000256" key="1">
    <source>
        <dbReference type="SAM" id="MobiDB-lite"/>
    </source>
</evidence>
<proteinExistence type="predicted"/>
<organism evidence="3 4">
    <name type="scientific">Kutzneria albida DSM 43870</name>
    <dbReference type="NCBI Taxonomy" id="1449976"/>
    <lineage>
        <taxon>Bacteria</taxon>
        <taxon>Bacillati</taxon>
        <taxon>Actinomycetota</taxon>
        <taxon>Actinomycetes</taxon>
        <taxon>Pseudonocardiales</taxon>
        <taxon>Pseudonocardiaceae</taxon>
        <taxon>Kutzneria</taxon>
    </lineage>
</organism>
<keyword evidence="4" id="KW-1185">Reference proteome</keyword>
<evidence type="ECO:0000313" key="3">
    <source>
        <dbReference type="EMBL" id="AHH98550.1"/>
    </source>
</evidence>